<name>A0AAX1UJC3_CERSP</name>
<keyword evidence="5" id="KW-0460">Magnesium</keyword>
<dbReference type="PANTHER" id="PTHR23407:SF1">
    <property type="entry name" value="5-FORMYLTETRAHYDROFOLATE CYCLO-LIGASE"/>
    <property type="match status" value="1"/>
</dbReference>
<dbReference type="GO" id="GO:0035999">
    <property type="term" value="P:tetrahydrofolate interconversion"/>
    <property type="evidence" value="ECO:0007669"/>
    <property type="project" value="TreeGrafter"/>
</dbReference>
<evidence type="ECO:0000256" key="3">
    <source>
        <dbReference type="ARBA" id="ARBA00022840"/>
    </source>
</evidence>
<comment type="caution">
    <text evidence="6">The sequence shown here is derived from an EMBL/GenBank/DDBJ whole genome shotgun (WGS) entry which is preliminary data.</text>
</comment>
<evidence type="ECO:0000256" key="5">
    <source>
        <dbReference type="RuleBase" id="RU361279"/>
    </source>
</evidence>
<dbReference type="InterPro" id="IPR024185">
    <property type="entry name" value="FTHF_cligase-like_sf"/>
</dbReference>
<evidence type="ECO:0000256" key="2">
    <source>
        <dbReference type="ARBA" id="ARBA00022741"/>
    </source>
</evidence>
<dbReference type="NCBIfam" id="TIGR02727">
    <property type="entry name" value="MTHFS_bact"/>
    <property type="match status" value="1"/>
</dbReference>
<dbReference type="Gene3D" id="3.40.50.10420">
    <property type="entry name" value="NagB/RpiA/CoA transferase-like"/>
    <property type="match status" value="1"/>
</dbReference>
<dbReference type="GO" id="GO:0009396">
    <property type="term" value="P:folic acid-containing compound biosynthetic process"/>
    <property type="evidence" value="ECO:0007669"/>
    <property type="project" value="TreeGrafter"/>
</dbReference>
<protein>
    <recommendedName>
        <fullName evidence="5">5-formyltetrahydrofolate cyclo-ligase</fullName>
        <ecNumber evidence="5">6.3.3.2</ecNumber>
    </recommendedName>
</protein>
<sequence>MTVAALKAEARRAAGAERALAHKAGQGQAAELLADWLVPHRGRVLSGYMPIRSEIDPLPAMAAHDGPVCVPVIVAPGEPLRFREWSPGCAMVDGPFGARVPEDGAWLEPEVLIVPLLAFDRRGFRLGYGGGFYDRTLERLRARHPVTAVGFAFTVQELPEVPVDATDQPLDAILTEIGPIPLRR</sequence>
<dbReference type="SUPFAM" id="SSF100950">
    <property type="entry name" value="NagB/RpiA/CoA transferase-like"/>
    <property type="match status" value="1"/>
</dbReference>
<dbReference type="GO" id="GO:0046872">
    <property type="term" value="F:metal ion binding"/>
    <property type="evidence" value="ECO:0007669"/>
    <property type="project" value="UniProtKB-KW"/>
</dbReference>
<keyword evidence="5" id="KW-0479">Metal-binding</keyword>
<keyword evidence="3 4" id="KW-0067">ATP-binding</keyword>
<dbReference type="PANTHER" id="PTHR23407">
    <property type="entry name" value="ATPASE INHIBITOR/5-FORMYLTETRAHYDROFOLATE CYCLO-LIGASE"/>
    <property type="match status" value="1"/>
</dbReference>
<reference evidence="6 7" key="1">
    <citation type="submission" date="2018-08" db="EMBL/GenBank/DDBJ databases">
        <title>Draft genome sequence of Rhodobacter sphaeroides FY.</title>
        <authorList>
            <person name="Rayyan A."/>
            <person name="Meyer T.E."/>
            <person name="Kyndt J.A."/>
        </authorList>
    </citation>
    <scope>NUCLEOTIDE SEQUENCE [LARGE SCALE GENOMIC DNA]</scope>
    <source>
        <strain evidence="6 7">FY</strain>
    </source>
</reference>
<keyword evidence="2 4" id="KW-0547">Nucleotide-binding</keyword>
<comment type="catalytic activity">
    <reaction evidence="5">
        <text>(6S)-5-formyl-5,6,7,8-tetrahydrofolate + ATP = (6R)-5,10-methenyltetrahydrofolate + ADP + phosphate</text>
        <dbReference type="Rhea" id="RHEA:10488"/>
        <dbReference type="ChEBI" id="CHEBI:30616"/>
        <dbReference type="ChEBI" id="CHEBI:43474"/>
        <dbReference type="ChEBI" id="CHEBI:57455"/>
        <dbReference type="ChEBI" id="CHEBI:57457"/>
        <dbReference type="ChEBI" id="CHEBI:456216"/>
        <dbReference type="EC" id="6.3.3.2"/>
    </reaction>
</comment>
<feature type="binding site" evidence="4">
    <location>
        <position position="49"/>
    </location>
    <ligand>
        <name>substrate</name>
    </ligand>
</feature>
<dbReference type="PIRSF" id="PIRSF006806">
    <property type="entry name" value="FTHF_cligase"/>
    <property type="match status" value="1"/>
</dbReference>
<comment type="cofactor">
    <cofactor evidence="5">
        <name>Mg(2+)</name>
        <dbReference type="ChEBI" id="CHEBI:18420"/>
    </cofactor>
</comment>
<organism evidence="6 7">
    <name type="scientific">Cereibacter sphaeroides</name>
    <name type="common">Rhodobacter sphaeroides</name>
    <dbReference type="NCBI Taxonomy" id="1063"/>
    <lineage>
        <taxon>Bacteria</taxon>
        <taxon>Pseudomonadati</taxon>
        <taxon>Pseudomonadota</taxon>
        <taxon>Alphaproteobacteria</taxon>
        <taxon>Rhodobacterales</taxon>
        <taxon>Paracoccaceae</taxon>
        <taxon>Cereibacter</taxon>
    </lineage>
</organism>
<dbReference type="InterPro" id="IPR002698">
    <property type="entry name" value="FTHF_cligase"/>
</dbReference>
<dbReference type="EMBL" id="QWGP01000016">
    <property type="protein sequence ID" value="RHZ93722.1"/>
    <property type="molecule type" value="Genomic_DNA"/>
</dbReference>
<evidence type="ECO:0000313" key="6">
    <source>
        <dbReference type="EMBL" id="RHZ93722.1"/>
    </source>
</evidence>
<gene>
    <name evidence="6" type="ORF">D1114_14510</name>
</gene>
<dbReference type="RefSeq" id="WP_119000578.1">
    <property type="nucleotide sequence ID" value="NZ_QWGP01000016.1"/>
</dbReference>
<dbReference type="GO" id="GO:0030272">
    <property type="term" value="F:5-formyltetrahydrofolate cyclo-ligase activity"/>
    <property type="evidence" value="ECO:0007669"/>
    <property type="project" value="UniProtKB-EC"/>
</dbReference>
<feature type="binding site" evidence="4">
    <location>
        <begin position="125"/>
        <end position="133"/>
    </location>
    <ligand>
        <name>ATP</name>
        <dbReference type="ChEBI" id="CHEBI:30616"/>
    </ligand>
</feature>
<dbReference type="Proteomes" id="UP000266305">
    <property type="component" value="Unassembled WGS sequence"/>
</dbReference>
<feature type="binding site" evidence="4">
    <location>
        <position position="54"/>
    </location>
    <ligand>
        <name>substrate</name>
    </ligand>
</feature>
<keyword evidence="6" id="KW-0436">Ligase</keyword>
<evidence type="ECO:0000313" key="7">
    <source>
        <dbReference type="Proteomes" id="UP000266305"/>
    </source>
</evidence>
<evidence type="ECO:0000256" key="1">
    <source>
        <dbReference type="ARBA" id="ARBA00010638"/>
    </source>
</evidence>
<evidence type="ECO:0000256" key="4">
    <source>
        <dbReference type="PIRSR" id="PIRSR006806-1"/>
    </source>
</evidence>
<dbReference type="EC" id="6.3.3.2" evidence="5"/>
<dbReference type="GO" id="GO:0005524">
    <property type="term" value="F:ATP binding"/>
    <property type="evidence" value="ECO:0007669"/>
    <property type="project" value="UniProtKB-KW"/>
</dbReference>
<proteinExistence type="inferred from homology"/>
<comment type="similarity">
    <text evidence="1 5">Belongs to the 5-formyltetrahydrofolate cyclo-ligase family.</text>
</comment>
<dbReference type="InterPro" id="IPR037171">
    <property type="entry name" value="NagB/RpiA_transferase-like"/>
</dbReference>
<accession>A0AAX1UJC3</accession>
<dbReference type="AlphaFoldDB" id="A0AAX1UJC3"/>
<dbReference type="Pfam" id="PF01812">
    <property type="entry name" value="5-FTHF_cyc-lig"/>
    <property type="match status" value="1"/>
</dbReference>